<dbReference type="PATRIC" id="fig|1056511.3.peg.3610"/>
<evidence type="ECO:0000313" key="1">
    <source>
        <dbReference type="EMBL" id="ELR64406.1"/>
    </source>
</evidence>
<gene>
    <name evidence="1" type="ORF">C942_02537</name>
</gene>
<dbReference type="Proteomes" id="UP000011134">
    <property type="component" value="Unassembled WGS sequence"/>
</dbReference>
<protein>
    <submittedName>
        <fullName evidence="1">Uncharacterized protein</fullName>
    </submittedName>
</protein>
<dbReference type="AlphaFoldDB" id="L8J6K6"/>
<dbReference type="EMBL" id="AMZO01000027">
    <property type="protein sequence ID" value="ELR64406.1"/>
    <property type="molecule type" value="Genomic_DNA"/>
</dbReference>
<comment type="caution">
    <text evidence="1">The sequence shown here is derived from an EMBL/GenBank/DDBJ whole genome shotgun (WGS) entry which is preliminary data.</text>
</comment>
<name>L8J6K6_9GAMM</name>
<reference evidence="1 2" key="1">
    <citation type="submission" date="2012-12" db="EMBL/GenBank/DDBJ databases">
        <title>Genome Assembly of Photobacterium sp. AK15.</title>
        <authorList>
            <person name="Khatri I."/>
            <person name="Vaidya B."/>
            <person name="Srinivas T.N.R."/>
            <person name="Subramanian S."/>
            <person name="Pinnaka A."/>
        </authorList>
    </citation>
    <scope>NUCLEOTIDE SEQUENCE [LARGE SCALE GENOMIC DNA]</scope>
    <source>
        <strain evidence="1 2">AK15</strain>
    </source>
</reference>
<dbReference type="RefSeq" id="WP_007468215.1">
    <property type="nucleotide sequence ID" value="NZ_AMZO01000027.1"/>
</dbReference>
<accession>L8J6K6</accession>
<keyword evidence="2" id="KW-1185">Reference proteome</keyword>
<proteinExistence type="predicted"/>
<evidence type="ECO:0000313" key="2">
    <source>
        <dbReference type="Proteomes" id="UP000011134"/>
    </source>
</evidence>
<organism evidence="1 2">
    <name type="scientific">Photobacterium marinum</name>
    <dbReference type="NCBI Taxonomy" id="1056511"/>
    <lineage>
        <taxon>Bacteria</taxon>
        <taxon>Pseudomonadati</taxon>
        <taxon>Pseudomonadota</taxon>
        <taxon>Gammaproteobacteria</taxon>
        <taxon>Vibrionales</taxon>
        <taxon>Vibrionaceae</taxon>
        <taxon>Photobacterium</taxon>
    </lineage>
</organism>
<sequence>MSYNLNDLMTALKEHASFERLFDLCKSLLESKFTVNDIKQCIFSFLHSENVDDDFEDEVSDIVFSLEGRCHPSWSLAPVHA</sequence>